<dbReference type="CDD" id="cd05399">
    <property type="entry name" value="NT_Rel-Spo_like"/>
    <property type="match status" value="1"/>
</dbReference>
<dbReference type="InterPro" id="IPR007685">
    <property type="entry name" value="RelA_SpoT"/>
</dbReference>
<organism evidence="3 4">
    <name type="scientific">Candidatus Borkfalkia excrementavium</name>
    <dbReference type="NCBI Taxonomy" id="2838505"/>
    <lineage>
        <taxon>Bacteria</taxon>
        <taxon>Bacillati</taxon>
        <taxon>Bacillota</taxon>
        <taxon>Clostridia</taxon>
        <taxon>Christensenellales</taxon>
        <taxon>Christensenellaceae</taxon>
        <taxon>Candidatus Borkfalkia</taxon>
    </lineage>
</organism>
<dbReference type="Proteomes" id="UP000824135">
    <property type="component" value="Unassembled WGS sequence"/>
</dbReference>
<dbReference type="PANTHER" id="PTHR47837">
    <property type="entry name" value="GTP PYROPHOSPHOKINASE YJBM"/>
    <property type="match status" value="1"/>
</dbReference>
<dbReference type="SUPFAM" id="SSF81301">
    <property type="entry name" value="Nucleotidyltransferase"/>
    <property type="match status" value="1"/>
</dbReference>
<evidence type="ECO:0000259" key="2">
    <source>
        <dbReference type="SMART" id="SM00954"/>
    </source>
</evidence>
<dbReference type="GO" id="GO:0015969">
    <property type="term" value="P:guanosine tetraphosphate metabolic process"/>
    <property type="evidence" value="ECO:0007669"/>
    <property type="project" value="InterPro"/>
</dbReference>
<evidence type="ECO:0000313" key="3">
    <source>
        <dbReference type="EMBL" id="HIY77767.1"/>
    </source>
</evidence>
<gene>
    <name evidence="3" type="ORF">H9728_01865</name>
</gene>
<feature type="domain" description="RelA/SpoT" evidence="2">
    <location>
        <begin position="46"/>
        <end position="169"/>
    </location>
</feature>
<name>A0A9D1Z7A7_9FIRM</name>
<dbReference type="InterPro" id="IPR052366">
    <property type="entry name" value="GTP_Pyrophosphokinase"/>
</dbReference>
<sequence length="210" mass="24333">MDKVRELSELMMRYNSAIREVRTKFEVLNDELSLKTSRNPIESIQSRVKKALSIAQKLRRLGKSVTVENISKELNDVAGVRVVCSFIDDIYRVADMLAKQDDITVVAVKDYIRKPKLNGYRSYHMIVEVPVFFSESKQIMRVEIQLRTVAMDFWASLEHQMKYKKESADRPEIAAELKSCAEVIAATDARMMAVRKRIENLEKQTEKEKN</sequence>
<dbReference type="Gene3D" id="1.10.287.860">
    <property type="entry name" value="Nucleotidyltransferase"/>
    <property type="match status" value="1"/>
</dbReference>
<comment type="caution">
    <text evidence="3">The sequence shown here is derived from an EMBL/GenBank/DDBJ whole genome shotgun (WGS) entry which is preliminary data.</text>
</comment>
<proteinExistence type="predicted"/>
<dbReference type="EMBL" id="DXCO01000014">
    <property type="protein sequence ID" value="HIY77767.1"/>
    <property type="molecule type" value="Genomic_DNA"/>
</dbReference>
<reference evidence="3" key="2">
    <citation type="submission" date="2021-04" db="EMBL/GenBank/DDBJ databases">
        <authorList>
            <person name="Gilroy R."/>
        </authorList>
    </citation>
    <scope>NUCLEOTIDE SEQUENCE</scope>
    <source>
        <strain evidence="3">CHK199-9574</strain>
    </source>
</reference>
<protein>
    <submittedName>
        <fullName evidence="3">GTP pyrophosphokinase family protein</fullName>
    </submittedName>
</protein>
<dbReference type="PANTHER" id="PTHR47837:SF2">
    <property type="entry name" value="GTP PYROPHOSPHOKINASE YWAC"/>
    <property type="match status" value="1"/>
</dbReference>
<evidence type="ECO:0000256" key="1">
    <source>
        <dbReference type="ARBA" id="ARBA00004976"/>
    </source>
</evidence>
<dbReference type="Pfam" id="PF04607">
    <property type="entry name" value="RelA_SpoT"/>
    <property type="match status" value="1"/>
</dbReference>
<accession>A0A9D1Z7A7</accession>
<evidence type="ECO:0000313" key="4">
    <source>
        <dbReference type="Proteomes" id="UP000824135"/>
    </source>
</evidence>
<dbReference type="InterPro" id="IPR043519">
    <property type="entry name" value="NT_sf"/>
</dbReference>
<dbReference type="AlphaFoldDB" id="A0A9D1Z7A7"/>
<dbReference type="SMART" id="SM00954">
    <property type="entry name" value="RelA_SpoT"/>
    <property type="match status" value="1"/>
</dbReference>
<reference evidence="3" key="1">
    <citation type="journal article" date="2021" name="PeerJ">
        <title>Extensive microbial diversity within the chicken gut microbiome revealed by metagenomics and culture.</title>
        <authorList>
            <person name="Gilroy R."/>
            <person name="Ravi A."/>
            <person name="Getino M."/>
            <person name="Pursley I."/>
            <person name="Horton D.L."/>
            <person name="Alikhan N.F."/>
            <person name="Baker D."/>
            <person name="Gharbi K."/>
            <person name="Hall N."/>
            <person name="Watson M."/>
            <person name="Adriaenssens E.M."/>
            <person name="Foster-Nyarko E."/>
            <person name="Jarju S."/>
            <person name="Secka A."/>
            <person name="Antonio M."/>
            <person name="Oren A."/>
            <person name="Chaudhuri R.R."/>
            <person name="La Ragione R."/>
            <person name="Hildebrand F."/>
            <person name="Pallen M.J."/>
        </authorList>
    </citation>
    <scope>NUCLEOTIDE SEQUENCE</scope>
    <source>
        <strain evidence="3">CHK199-9574</strain>
    </source>
</reference>
<comment type="pathway">
    <text evidence="1">Purine metabolism; ppGpp biosynthesis; ppGpp from GTP: step 1/2.</text>
</comment>
<dbReference type="Gene3D" id="3.30.460.10">
    <property type="entry name" value="Beta Polymerase, domain 2"/>
    <property type="match status" value="1"/>
</dbReference>